<keyword evidence="4" id="KW-1185">Reference proteome</keyword>
<feature type="transmembrane region" description="Helical" evidence="2">
    <location>
        <begin position="183"/>
        <end position="202"/>
    </location>
</feature>
<organism evidence="3 4">
    <name type="scientific">Phlebiopsis gigantea (strain 11061_1 CR5-6)</name>
    <name type="common">White-rot fungus</name>
    <name type="synonym">Peniophora gigantea</name>
    <dbReference type="NCBI Taxonomy" id="745531"/>
    <lineage>
        <taxon>Eukaryota</taxon>
        <taxon>Fungi</taxon>
        <taxon>Dikarya</taxon>
        <taxon>Basidiomycota</taxon>
        <taxon>Agaricomycotina</taxon>
        <taxon>Agaricomycetes</taxon>
        <taxon>Polyporales</taxon>
        <taxon>Phanerochaetaceae</taxon>
        <taxon>Phlebiopsis</taxon>
    </lineage>
</organism>
<accession>A0A0C3NKW3</accession>
<evidence type="ECO:0000256" key="1">
    <source>
        <dbReference type="SAM" id="MobiDB-lite"/>
    </source>
</evidence>
<feature type="region of interest" description="Disordered" evidence="1">
    <location>
        <begin position="281"/>
        <end position="309"/>
    </location>
</feature>
<feature type="compositionally biased region" description="Polar residues" evidence="1">
    <location>
        <begin position="298"/>
        <end position="309"/>
    </location>
</feature>
<dbReference type="STRING" id="745531.A0A0C3NKW3"/>
<keyword evidence="2" id="KW-1133">Transmembrane helix</keyword>
<feature type="transmembrane region" description="Helical" evidence="2">
    <location>
        <begin position="140"/>
        <end position="163"/>
    </location>
</feature>
<dbReference type="AlphaFoldDB" id="A0A0C3NKW3"/>
<name>A0A0C3NKW3_PHLG1</name>
<dbReference type="HOGENOM" id="CLU_027441_1_0_1"/>
<keyword evidence="2" id="KW-0812">Transmembrane</keyword>
<evidence type="ECO:0000313" key="3">
    <source>
        <dbReference type="EMBL" id="KIP05664.1"/>
    </source>
</evidence>
<dbReference type="Proteomes" id="UP000053257">
    <property type="component" value="Unassembled WGS sequence"/>
</dbReference>
<feature type="transmembrane region" description="Helical" evidence="2">
    <location>
        <begin position="22"/>
        <end position="45"/>
    </location>
</feature>
<proteinExistence type="predicted"/>
<evidence type="ECO:0008006" key="5">
    <source>
        <dbReference type="Google" id="ProtNLM"/>
    </source>
</evidence>
<keyword evidence="2" id="KW-0472">Membrane</keyword>
<dbReference type="OrthoDB" id="2603at2759"/>
<evidence type="ECO:0000313" key="4">
    <source>
        <dbReference type="Proteomes" id="UP000053257"/>
    </source>
</evidence>
<evidence type="ECO:0000256" key="2">
    <source>
        <dbReference type="SAM" id="Phobius"/>
    </source>
</evidence>
<gene>
    <name evidence="3" type="ORF">PHLGIDRAFT_91841</name>
</gene>
<dbReference type="EMBL" id="KN840537">
    <property type="protein sequence ID" value="KIP05664.1"/>
    <property type="molecule type" value="Genomic_DNA"/>
</dbReference>
<feature type="transmembrane region" description="Helical" evidence="2">
    <location>
        <begin position="254"/>
        <end position="274"/>
    </location>
</feature>
<feature type="transmembrane region" description="Helical" evidence="2">
    <location>
        <begin position="222"/>
        <end position="242"/>
    </location>
</feature>
<reference evidence="3 4" key="1">
    <citation type="journal article" date="2014" name="PLoS Genet.">
        <title>Analysis of the Phlebiopsis gigantea genome, transcriptome and secretome provides insight into its pioneer colonization strategies of wood.</title>
        <authorList>
            <person name="Hori C."/>
            <person name="Ishida T."/>
            <person name="Igarashi K."/>
            <person name="Samejima M."/>
            <person name="Suzuki H."/>
            <person name="Master E."/>
            <person name="Ferreira P."/>
            <person name="Ruiz-Duenas F.J."/>
            <person name="Held B."/>
            <person name="Canessa P."/>
            <person name="Larrondo L.F."/>
            <person name="Schmoll M."/>
            <person name="Druzhinina I.S."/>
            <person name="Kubicek C.P."/>
            <person name="Gaskell J.A."/>
            <person name="Kersten P."/>
            <person name="St John F."/>
            <person name="Glasner J."/>
            <person name="Sabat G."/>
            <person name="Splinter BonDurant S."/>
            <person name="Syed K."/>
            <person name="Yadav J."/>
            <person name="Mgbeahuruike A.C."/>
            <person name="Kovalchuk A."/>
            <person name="Asiegbu F.O."/>
            <person name="Lackner G."/>
            <person name="Hoffmeister D."/>
            <person name="Rencoret J."/>
            <person name="Gutierrez A."/>
            <person name="Sun H."/>
            <person name="Lindquist E."/>
            <person name="Barry K."/>
            <person name="Riley R."/>
            <person name="Grigoriev I.V."/>
            <person name="Henrissat B."/>
            <person name="Kues U."/>
            <person name="Berka R.M."/>
            <person name="Martinez A.T."/>
            <person name="Covert S.F."/>
            <person name="Blanchette R.A."/>
            <person name="Cullen D."/>
        </authorList>
    </citation>
    <scope>NUCLEOTIDE SEQUENCE [LARGE SCALE GENOMIC DNA]</scope>
    <source>
        <strain evidence="3 4">11061_1 CR5-6</strain>
    </source>
</reference>
<feature type="transmembrane region" description="Helical" evidence="2">
    <location>
        <begin position="57"/>
        <end position="79"/>
    </location>
</feature>
<sequence>MVTVQRMRGPTARLKVHLAWDISFWVAVAFVVGSACWICNGHLLYTPISPTPSPPHANAAAWLAFAGGTAFEIGAYLAYVESLPINTGHEDLYQEFHEHQANLTGDGKGVPGVSVKEEAVELKKTRQRSRWIGTGSLRDIGFLASAVQLFAASVFWISTLTGLPNVIPTLAEKNTPVSVVLFWKPQVIGGTGFMVASVLLMLEEQKKWWRISPLRIGWQVAFWNLVGAIGFTLCGALGYAAVASSKANYQSILSTFWGSWAFMIGSVIQLWETLWREDSKSSSMANAPSPNDKDTPVQKEQSSNDGHAD</sequence>
<protein>
    <recommendedName>
        <fullName evidence="5">Integral membrane protein</fullName>
    </recommendedName>
</protein>